<dbReference type="EMBL" id="BT149725">
    <property type="protein sequence ID" value="AFK49519.1"/>
    <property type="molecule type" value="mRNA"/>
</dbReference>
<dbReference type="EMBL" id="AB378642">
    <property type="protein sequence ID" value="BAG50069.1"/>
    <property type="molecule type" value="mRNA"/>
</dbReference>
<reference evidence="2" key="1">
    <citation type="journal article" date="2008" name="Plant Physiol.">
        <title>A positive regulatory role for LjERF1 in the nodulation process is revealed by systematic analysis of nodule-associated transcription factors of Lotus japonicus.</title>
        <authorList>
            <person name="Asamizu E."/>
            <person name="Shimoda Y."/>
            <person name="Kouchi H."/>
            <person name="Tabata S."/>
            <person name="Sato S."/>
        </authorList>
    </citation>
    <scope>NUCLEOTIDE SEQUENCE</scope>
</reference>
<dbReference type="Gene3D" id="6.10.140.920">
    <property type="match status" value="1"/>
</dbReference>
<sequence length="158" mass="18003">MQYIEAQRNSKVHELNVELSQINNLLDTVRNHGEELNRLHKAAQAQFWWACQIEEMDRPKLEQFRMALNELKKQISRYCDRTRIHGAPAASTATTNPPTHMFFASGSSNVMIPPHHPQSPPPQVFAPQFFEGSMKQGHHLFGGIFNNMGAYDGPPGFY</sequence>
<evidence type="ECO:0000313" key="1">
    <source>
        <dbReference type="EMBL" id="AFK49519.1"/>
    </source>
</evidence>
<dbReference type="AlphaFoldDB" id="B3IX42"/>
<name>B3IX42_LOTJA</name>
<organism evidence="2">
    <name type="scientific">Lotus japonicus</name>
    <name type="common">Lotus corniculatus var. japonicus</name>
    <dbReference type="NCBI Taxonomy" id="34305"/>
    <lineage>
        <taxon>Eukaryota</taxon>
        <taxon>Viridiplantae</taxon>
        <taxon>Streptophyta</taxon>
        <taxon>Embryophyta</taxon>
        <taxon>Tracheophyta</taxon>
        <taxon>Spermatophyta</taxon>
        <taxon>Magnoliopsida</taxon>
        <taxon>eudicotyledons</taxon>
        <taxon>Gunneridae</taxon>
        <taxon>Pentapetalae</taxon>
        <taxon>rosids</taxon>
        <taxon>fabids</taxon>
        <taxon>Fabales</taxon>
        <taxon>Fabaceae</taxon>
        <taxon>Papilionoideae</taxon>
        <taxon>50 kb inversion clade</taxon>
        <taxon>NPAAA clade</taxon>
        <taxon>Hologalegina</taxon>
        <taxon>robinioid clade</taxon>
        <taxon>Loteae</taxon>
        <taxon>Lotus</taxon>
    </lineage>
</organism>
<protein>
    <submittedName>
        <fullName evidence="2">Transcription factor MADS box</fullName>
    </submittedName>
</protein>
<reference evidence="1" key="2">
    <citation type="submission" date="2012-05" db="EMBL/GenBank/DDBJ databases">
        <authorList>
            <person name="Krishnakumar V."/>
            <person name="Cheung F."/>
            <person name="Xiao Y."/>
            <person name="Chan A."/>
            <person name="Moskal W.A."/>
            <person name="Town C.D."/>
        </authorList>
    </citation>
    <scope>NUCLEOTIDE SEQUENCE</scope>
</reference>
<evidence type="ECO:0000313" key="2">
    <source>
        <dbReference type="EMBL" id="BAG50069.1"/>
    </source>
</evidence>
<gene>
    <name evidence="2" type="primary">MADS-A18</name>
</gene>
<proteinExistence type="evidence at transcript level"/>
<accession>B3IX42</accession>